<reference evidence="1" key="1">
    <citation type="submission" date="2021-04" db="EMBL/GenBank/DDBJ databases">
        <authorList>
            <person name="Chebbi M.A.C M."/>
        </authorList>
    </citation>
    <scope>NUCLEOTIDE SEQUENCE</scope>
</reference>
<dbReference type="EMBL" id="CAJNRD030001119">
    <property type="protein sequence ID" value="CAG5089340.1"/>
    <property type="molecule type" value="Genomic_DNA"/>
</dbReference>
<comment type="caution">
    <text evidence="1">The sequence shown here is derived from an EMBL/GenBank/DDBJ whole genome shotgun (WGS) entry which is preliminary data.</text>
</comment>
<keyword evidence="2" id="KW-1185">Reference proteome</keyword>
<sequence>MDVNNFSFENVEIKVENYDEDPLDNDTADSYECQQIEEDSSMDVEKVKIEPVYLTVPHENIYVEPGRPDLRSYLEQSFKGLLILNYYKLHKNLTDPLTNYLAEIAVGRVIHNILKRQKITTENPLKKLIVPTAILKNLATEISILFNEKSAIYYSPGLTDGIKKINSGGKLQSQLNYARRLLIDSGLLVISSRRSSVLTDSIISTTDSASSSSLLNLLKKESEDSEKIEKAWIDAFAARRQMVADSPDKLVEFNLYPCLSGDKATHFITLDFERKFEGAKSFKTSWPNLRATFEDFILSKRIDDIDAAAQVAKLAELVDGDKDAVIISLLPLAIKSSVSSTAKRRKVENHPVVDGKLTELKNSYILTVEKSEELEDKIKARWQTFITNKEAFYPFMVFVGPVCKPVDFYVVIGNTKLKVDSALEALDVTLKIFLTTSCPFPKFAAYTYILLKKVVYQITSLTKSSIQLERALSFFEKKLNTTFN</sequence>
<evidence type="ECO:0000313" key="2">
    <source>
        <dbReference type="Proteomes" id="UP000786811"/>
    </source>
</evidence>
<gene>
    <name evidence="1" type="ORF">HICCMSTLAB_LOCUS5199</name>
</gene>
<dbReference type="Proteomes" id="UP000786811">
    <property type="component" value="Unassembled WGS sequence"/>
</dbReference>
<dbReference type="OrthoDB" id="7698488at2759"/>
<protein>
    <submittedName>
        <fullName evidence="1">Uncharacterized protein</fullName>
    </submittedName>
</protein>
<evidence type="ECO:0000313" key="1">
    <source>
        <dbReference type="EMBL" id="CAG5089340.1"/>
    </source>
</evidence>
<accession>A0A8J2MFQ6</accession>
<proteinExistence type="predicted"/>
<organism evidence="1 2">
    <name type="scientific">Cotesia congregata</name>
    <name type="common">Parasitoid wasp</name>
    <name type="synonym">Apanteles congregatus</name>
    <dbReference type="NCBI Taxonomy" id="51543"/>
    <lineage>
        <taxon>Eukaryota</taxon>
        <taxon>Metazoa</taxon>
        <taxon>Ecdysozoa</taxon>
        <taxon>Arthropoda</taxon>
        <taxon>Hexapoda</taxon>
        <taxon>Insecta</taxon>
        <taxon>Pterygota</taxon>
        <taxon>Neoptera</taxon>
        <taxon>Endopterygota</taxon>
        <taxon>Hymenoptera</taxon>
        <taxon>Apocrita</taxon>
        <taxon>Ichneumonoidea</taxon>
        <taxon>Braconidae</taxon>
        <taxon>Microgastrinae</taxon>
        <taxon>Cotesia</taxon>
    </lineage>
</organism>
<name>A0A8J2MFQ6_COTCN</name>
<dbReference type="AlphaFoldDB" id="A0A8J2MFQ6"/>